<dbReference type="Pfam" id="PF10551">
    <property type="entry name" value="MULE"/>
    <property type="match status" value="1"/>
</dbReference>
<sequence>MVFVVSEWAKTNKGKDEAVYHSVNFPGHSYRFQLDDSKRCRYVCATCRTCDDKVKVRIVIRESVFSRNPDELEHVCRAKISSTKVIVTNRKVLNDHKAVVNLSPAIPSKIYRSVTDKCVVQYETEEEQHQVRLALPRLAQISRTLRRHNAKAKPQILNVRVIKAADPKAPDIKAYNKPWPRDIITLREGANEDNFFIVFEESRETHAPMIIFSDMVGLWTLWKADHISCDGNFKYVPHLPHKFLEVYTLHAIHHDLPDRSQATLSAFALMTAKDQASYTKMFEELSRKMHSLFGACENQKTWHFDHEIAAITACQIAFPTDRVVSCYFHFVKNCYSNAVDLGLKKRLAKNAELRKWLRTLIGGVHLTKDHHAIMWDHLLQNPPLIPEQANLLRFVNYFRRQWHTDAARALINQHENRGPRTTNFSEGWNNTLRNKFGSKHPGLGEFIQAMKRELYSQSVLSELLLRGEPIRLRKPKYREAEQRLTEVRQGYVDFLGGEEIEPDAIRQNLFPFARRMAYYCATFVNRETLLENSNIYDPDNEENEEMENNDQIDENPIENDLNDNSELFDFMAQDFY</sequence>
<dbReference type="InterPro" id="IPR018289">
    <property type="entry name" value="MULE_transposase_dom"/>
</dbReference>
<keyword evidence="4" id="KW-1185">Reference proteome</keyword>
<reference evidence="3" key="1">
    <citation type="submission" date="2022-01" db="EMBL/GenBank/DDBJ databases">
        <title>Genome Sequence Resource for Two Populations of Ditylenchus destructor, the Migratory Endoparasitic Phytonematode.</title>
        <authorList>
            <person name="Zhang H."/>
            <person name="Lin R."/>
            <person name="Xie B."/>
        </authorList>
    </citation>
    <scope>NUCLEOTIDE SEQUENCE</scope>
    <source>
        <strain evidence="3">BazhouSP</strain>
    </source>
</reference>
<comment type="caution">
    <text evidence="3">The sequence shown here is derived from an EMBL/GenBank/DDBJ whole genome shotgun (WGS) entry which is preliminary data.</text>
</comment>
<accession>A0AAD4MTY8</accession>
<protein>
    <submittedName>
        <fullName evidence="3">MULE transposase domain-containing protein</fullName>
    </submittedName>
</protein>
<dbReference type="AlphaFoldDB" id="A0AAD4MTY8"/>
<dbReference type="Proteomes" id="UP001201812">
    <property type="component" value="Unassembled WGS sequence"/>
</dbReference>
<evidence type="ECO:0000256" key="1">
    <source>
        <dbReference type="SAM" id="MobiDB-lite"/>
    </source>
</evidence>
<feature type="region of interest" description="Disordered" evidence="1">
    <location>
        <begin position="538"/>
        <end position="560"/>
    </location>
</feature>
<proteinExistence type="predicted"/>
<evidence type="ECO:0000313" key="4">
    <source>
        <dbReference type="Proteomes" id="UP001201812"/>
    </source>
</evidence>
<gene>
    <name evidence="3" type="ORF">DdX_14562</name>
</gene>
<evidence type="ECO:0000313" key="3">
    <source>
        <dbReference type="EMBL" id="KAI1703947.1"/>
    </source>
</evidence>
<name>A0AAD4MTY8_9BILA</name>
<evidence type="ECO:0000259" key="2">
    <source>
        <dbReference type="Pfam" id="PF10551"/>
    </source>
</evidence>
<feature type="domain" description="MULE transposase" evidence="2">
    <location>
        <begin position="258"/>
        <end position="333"/>
    </location>
</feature>
<organism evidence="3 4">
    <name type="scientific">Ditylenchus destructor</name>
    <dbReference type="NCBI Taxonomy" id="166010"/>
    <lineage>
        <taxon>Eukaryota</taxon>
        <taxon>Metazoa</taxon>
        <taxon>Ecdysozoa</taxon>
        <taxon>Nematoda</taxon>
        <taxon>Chromadorea</taxon>
        <taxon>Rhabditida</taxon>
        <taxon>Tylenchina</taxon>
        <taxon>Tylenchomorpha</taxon>
        <taxon>Sphaerularioidea</taxon>
        <taxon>Anguinidae</taxon>
        <taxon>Anguininae</taxon>
        <taxon>Ditylenchus</taxon>
    </lineage>
</organism>
<dbReference type="EMBL" id="JAKKPZ010000074">
    <property type="protein sequence ID" value="KAI1703947.1"/>
    <property type="molecule type" value="Genomic_DNA"/>
</dbReference>